<name>A0A378STM9_9MYCO</name>
<dbReference type="InterPro" id="IPR036388">
    <property type="entry name" value="WH-like_DNA-bd_sf"/>
</dbReference>
<dbReference type="SUPFAM" id="SSF46785">
    <property type="entry name" value="Winged helix' DNA-binding domain"/>
    <property type="match status" value="1"/>
</dbReference>
<dbReference type="Proteomes" id="UP000254291">
    <property type="component" value="Unassembled WGS sequence"/>
</dbReference>
<evidence type="ECO:0000313" key="2">
    <source>
        <dbReference type="EMBL" id="STZ44747.1"/>
    </source>
</evidence>
<dbReference type="InterPro" id="IPR000835">
    <property type="entry name" value="HTH_MarR-typ"/>
</dbReference>
<dbReference type="PANTHER" id="PTHR33164:SF43">
    <property type="entry name" value="HTH-TYPE TRANSCRIPTIONAL REPRESSOR YETL"/>
    <property type="match status" value="1"/>
</dbReference>
<dbReference type="PANTHER" id="PTHR33164">
    <property type="entry name" value="TRANSCRIPTIONAL REGULATOR, MARR FAMILY"/>
    <property type="match status" value="1"/>
</dbReference>
<dbReference type="InterPro" id="IPR036390">
    <property type="entry name" value="WH_DNA-bd_sf"/>
</dbReference>
<dbReference type="AlphaFoldDB" id="A0A378STM9"/>
<dbReference type="Pfam" id="PF12802">
    <property type="entry name" value="MarR_2"/>
    <property type="match status" value="1"/>
</dbReference>
<feature type="domain" description="HTH marR-type" evidence="1">
    <location>
        <begin position="12"/>
        <end position="144"/>
    </location>
</feature>
<protein>
    <submittedName>
        <fullName evidence="2">MarR family transcriptional regulator</fullName>
    </submittedName>
</protein>
<evidence type="ECO:0000313" key="3">
    <source>
        <dbReference type="Proteomes" id="UP000254291"/>
    </source>
</evidence>
<proteinExistence type="predicted"/>
<dbReference type="InterPro" id="IPR039422">
    <property type="entry name" value="MarR/SlyA-like"/>
</dbReference>
<dbReference type="PROSITE" id="PS50995">
    <property type="entry name" value="HTH_MARR_2"/>
    <property type="match status" value="1"/>
</dbReference>
<dbReference type="SMART" id="SM00347">
    <property type="entry name" value="HTH_MARR"/>
    <property type="match status" value="1"/>
</dbReference>
<reference evidence="2 3" key="1">
    <citation type="submission" date="2018-06" db="EMBL/GenBank/DDBJ databases">
        <authorList>
            <consortium name="Pathogen Informatics"/>
            <person name="Doyle S."/>
        </authorList>
    </citation>
    <scope>NUCLEOTIDE SEQUENCE [LARGE SCALE GENOMIC DNA]</scope>
    <source>
        <strain evidence="2 3">NCTC10742</strain>
    </source>
</reference>
<gene>
    <name evidence="2" type="primary">mexR_2</name>
    <name evidence="2" type="ORF">NCTC10742_03989</name>
</gene>
<dbReference type="PRINTS" id="PR00598">
    <property type="entry name" value="HTHMARR"/>
</dbReference>
<organism evidence="2 3">
    <name type="scientific">Mycolicibacterium gilvum</name>
    <dbReference type="NCBI Taxonomy" id="1804"/>
    <lineage>
        <taxon>Bacteria</taxon>
        <taxon>Bacillati</taxon>
        <taxon>Actinomycetota</taxon>
        <taxon>Actinomycetes</taxon>
        <taxon>Mycobacteriales</taxon>
        <taxon>Mycobacteriaceae</taxon>
        <taxon>Mycolicibacterium</taxon>
    </lineage>
</organism>
<dbReference type="GO" id="GO:0006950">
    <property type="term" value="P:response to stress"/>
    <property type="evidence" value="ECO:0007669"/>
    <property type="project" value="TreeGrafter"/>
</dbReference>
<accession>A0A378STM9</accession>
<sequence length="158" mass="17142">MDAHDVAGIELTDNILWLLKQAFYFSLTSVNEAVSEHGVSTAQIGVLRQLSNEPGLSGAELARRLLISPQGVQLALTALERRGLVERKQNPSHGRILQAFLTDQGRDVAAAVVQDAIAAHDKVFGVLSKAEQKTLRELLGRVVEQGTGHELFADHVDT</sequence>
<dbReference type="EMBL" id="UGQM01000001">
    <property type="protein sequence ID" value="STZ44747.1"/>
    <property type="molecule type" value="Genomic_DNA"/>
</dbReference>
<dbReference type="Gene3D" id="1.10.10.10">
    <property type="entry name" value="Winged helix-like DNA-binding domain superfamily/Winged helix DNA-binding domain"/>
    <property type="match status" value="1"/>
</dbReference>
<dbReference type="GO" id="GO:0003700">
    <property type="term" value="F:DNA-binding transcription factor activity"/>
    <property type="evidence" value="ECO:0007669"/>
    <property type="project" value="InterPro"/>
</dbReference>
<evidence type="ECO:0000259" key="1">
    <source>
        <dbReference type="PROSITE" id="PS50995"/>
    </source>
</evidence>